<proteinExistence type="predicted"/>
<dbReference type="EMBL" id="BSUZ01000001">
    <property type="protein sequence ID" value="GMA87936.1"/>
    <property type="molecule type" value="Genomic_DNA"/>
</dbReference>
<gene>
    <name evidence="2" type="ORF">GCM10025868_31860</name>
</gene>
<comment type="caution">
    <text evidence="2">The sequence shown here is derived from an EMBL/GenBank/DDBJ whole genome shotgun (WGS) entry which is preliminary data.</text>
</comment>
<sequence>MPDCTALSFTSAAWPLATSFVLVLWPVPLVAPESAKPSVDEYDVVGG</sequence>
<keyword evidence="3" id="KW-1185">Reference proteome</keyword>
<evidence type="ECO:0000256" key="1">
    <source>
        <dbReference type="SAM" id="Phobius"/>
    </source>
</evidence>
<keyword evidence="1" id="KW-1133">Transmembrane helix</keyword>
<keyword evidence="1" id="KW-0812">Transmembrane</keyword>
<evidence type="ECO:0000313" key="3">
    <source>
        <dbReference type="Proteomes" id="UP001157017"/>
    </source>
</evidence>
<dbReference type="Proteomes" id="UP001157017">
    <property type="component" value="Unassembled WGS sequence"/>
</dbReference>
<feature type="transmembrane region" description="Helical" evidence="1">
    <location>
        <begin position="12"/>
        <end position="31"/>
    </location>
</feature>
<keyword evidence="1" id="KW-0472">Membrane</keyword>
<accession>A0ABQ6JMI9</accession>
<name>A0ABQ6JMI9_9ACTN</name>
<reference evidence="3" key="1">
    <citation type="journal article" date="2019" name="Int. J. Syst. Evol. Microbiol.">
        <title>The Global Catalogue of Microorganisms (GCM) 10K type strain sequencing project: providing services to taxonomists for standard genome sequencing and annotation.</title>
        <authorList>
            <consortium name="The Broad Institute Genomics Platform"/>
            <consortium name="The Broad Institute Genome Sequencing Center for Infectious Disease"/>
            <person name="Wu L."/>
            <person name="Ma J."/>
        </authorList>
    </citation>
    <scope>NUCLEOTIDE SEQUENCE [LARGE SCALE GENOMIC DNA]</scope>
    <source>
        <strain evidence="3">NBRC 108730</strain>
    </source>
</reference>
<protein>
    <submittedName>
        <fullName evidence="2">Uncharacterized protein</fullName>
    </submittedName>
</protein>
<evidence type="ECO:0000313" key="2">
    <source>
        <dbReference type="EMBL" id="GMA87936.1"/>
    </source>
</evidence>
<organism evidence="2 3">
    <name type="scientific">Angustibacter aerolatus</name>
    <dbReference type="NCBI Taxonomy" id="1162965"/>
    <lineage>
        <taxon>Bacteria</taxon>
        <taxon>Bacillati</taxon>
        <taxon>Actinomycetota</taxon>
        <taxon>Actinomycetes</taxon>
        <taxon>Kineosporiales</taxon>
        <taxon>Kineosporiaceae</taxon>
    </lineage>
</organism>